<evidence type="ECO:0000256" key="1">
    <source>
        <dbReference type="SAM" id="MobiDB-lite"/>
    </source>
</evidence>
<dbReference type="EMBL" id="VRTY01000128">
    <property type="protein sequence ID" value="TXK26424.1"/>
    <property type="molecule type" value="Genomic_DNA"/>
</dbReference>
<feature type="compositionally biased region" description="Basic and acidic residues" evidence="1">
    <location>
        <begin position="36"/>
        <end position="72"/>
    </location>
</feature>
<dbReference type="RefSeq" id="WP_147923895.1">
    <property type="nucleotide sequence ID" value="NZ_VRTY01000128.1"/>
</dbReference>
<evidence type="ECO:0000313" key="3">
    <source>
        <dbReference type="EMBL" id="TXK26424.1"/>
    </source>
</evidence>
<dbReference type="PROSITE" id="PS51257">
    <property type="entry name" value="PROKAR_LIPOPROTEIN"/>
    <property type="match status" value="1"/>
</dbReference>
<sequence>MHTKNIKAVVMAGAICAFSGFGLAACNTGTDAGDTNVERSGIRETEETAKQSRTSRDTADYEHHYDHADHPDSVALGDGAYNQDGKRDKRGE</sequence>
<keyword evidence="2" id="KW-0732">Signal</keyword>
<evidence type="ECO:0008006" key="5">
    <source>
        <dbReference type="Google" id="ProtNLM"/>
    </source>
</evidence>
<feature type="chain" id="PRO_5022990408" description="Lipoprotein" evidence="2">
    <location>
        <begin position="25"/>
        <end position="92"/>
    </location>
</feature>
<feature type="region of interest" description="Disordered" evidence="1">
    <location>
        <begin position="29"/>
        <end position="92"/>
    </location>
</feature>
<dbReference type="AlphaFoldDB" id="A0A5C8IZD4"/>
<reference evidence="3 4" key="1">
    <citation type="submission" date="2019-08" db="EMBL/GenBank/DDBJ databases">
        <authorList>
            <person name="Shi S."/>
        </authorList>
    </citation>
    <scope>NUCLEOTIDE SEQUENCE [LARGE SCALE GENOMIC DNA]</scope>
    <source>
        <strain evidence="3 4">GY10130</strain>
    </source>
</reference>
<dbReference type="OrthoDB" id="853289at2"/>
<dbReference type="Proteomes" id="UP000321926">
    <property type="component" value="Unassembled WGS sequence"/>
</dbReference>
<comment type="caution">
    <text evidence="3">The sequence shown here is derived from an EMBL/GenBank/DDBJ whole genome shotgun (WGS) entry which is preliminary data.</text>
</comment>
<protein>
    <recommendedName>
        <fullName evidence="5">Lipoprotein</fullName>
    </recommendedName>
</protein>
<feature type="signal peptide" evidence="2">
    <location>
        <begin position="1"/>
        <end position="24"/>
    </location>
</feature>
<evidence type="ECO:0000256" key="2">
    <source>
        <dbReference type="SAM" id="SignalP"/>
    </source>
</evidence>
<proteinExistence type="predicted"/>
<keyword evidence="4" id="KW-1185">Reference proteome</keyword>
<name>A0A5C8IZD4_9BACT</name>
<organism evidence="3 4">
    <name type="scientific">Pontibacter qinzhouensis</name>
    <dbReference type="NCBI Taxonomy" id="2603253"/>
    <lineage>
        <taxon>Bacteria</taxon>
        <taxon>Pseudomonadati</taxon>
        <taxon>Bacteroidota</taxon>
        <taxon>Cytophagia</taxon>
        <taxon>Cytophagales</taxon>
        <taxon>Hymenobacteraceae</taxon>
        <taxon>Pontibacter</taxon>
    </lineage>
</organism>
<accession>A0A5C8IZD4</accession>
<evidence type="ECO:0000313" key="4">
    <source>
        <dbReference type="Proteomes" id="UP000321926"/>
    </source>
</evidence>
<gene>
    <name evidence="3" type="ORF">FVR03_21800</name>
</gene>